<comment type="subunit">
    <text evidence="5">Part of the 50S ribosomal subunit.</text>
</comment>
<gene>
    <name evidence="5" type="primary">rplX</name>
    <name evidence="8" type="ORF">UR38_C0003G0112</name>
</gene>
<reference evidence="8 9" key="1">
    <citation type="journal article" date="2015" name="Nature">
        <title>rRNA introns, odd ribosomes, and small enigmatic genomes across a large radiation of phyla.</title>
        <authorList>
            <person name="Brown C.T."/>
            <person name="Hug L.A."/>
            <person name="Thomas B.C."/>
            <person name="Sharon I."/>
            <person name="Castelle C.J."/>
            <person name="Singh A."/>
            <person name="Wilkins M.J."/>
            <person name="Williams K.H."/>
            <person name="Banfield J.F."/>
        </authorList>
    </citation>
    <scope>NUCLEOTIDE SEQUENCE [LARGE SCALE GENOMIC DNA]</scope>
</reference>
<dbReference type="Pfam" id="PF17136">
    <property type="entry name" value="ribosomal_L24"/>
    <property type="match status" value="1"/>
</dbReference>
<name>A0A0G0CWE3_9BACT</name>
<keyword evidence="3 5" id="KW-0687">Ribonucleoprotein</keyword>
<dbReference type="InterPro" id="IPR005825">
    <property type="entry name" value="Ribosomal_uL24_CS"/>
</dbReference>
<dbReference type="HAMAP" id="MF_01326_B">
    <property type="entry name" value="Ribosomal_uL24_B"/>
    <property type="match status" value="1"/>
</dbReference>
<dbReference type="PANTHER" id="PTHR12903">
    <property type="entry name" value="MITOCHONDRIAL RIBOSOMAL PROTEIN L24"/>
    <property type="match status" value="1"/>
</dbReference>
<comment type="function">
    <text evidence="5">One of two assembly initiator proteins, it binds directly to the 5'-end of the 23S rRNA, where it nucleates assembly of the 50S subunit.</text>
</comment>
<organism evidence="8 9">
    <name type="scientific">Candidatus Woesebacteria bacterium GW2011_GWA2_33_28</name>
    <dbReference type="NCBI Taxonomy" id="1618561"/>
    <lineage>
        <taxon>Bacteria</taxon>
        <taxon>Candidatus Woeseibacteriota</taxon>
    </lineage>
</organism>
<dbReference type="SMART" id="SM00739">
    <property type="entry name" value="KOW"/>
    <property type="match status" value="1"/>
</dbReference>
<evidence type="ECO:0000256" key="2">
    <source>
        <dbReference type="ARBA" id="ARBA00022980"/>
    </source>
</evidence>
<dbReference type="Gene3D" id="2.30.30.30">
    <property type="match status" value="1"/>
</dbReference>
<accession>A0A0G0CWE3</accession>
<keyword evidence="2 5" id="KW-0689">Ribosomal protein</keyword>
<evidence type="ECO:0000256" key="3">
    <source>
        <dbReference type="ARBA" id="ARBA00023274"/>
    </source>
</evidence>
<dbReference type="GO" id="GO:0005840">
    <property type="term" value="C:ribosome"/>
    <property type="evidence" value="ECO:0007669"/>
    <property type="project" value="UniProtKB-KW"/>
</dbReference>
<keyword evidence="5" id="KW-0699">rRNA-binding</keyword>
<dbReference type="NCBIfam" id="TIGR01079">
    <property type="entry name" value="rplX_bact"/>
    <property type="match status" value="1"/>
</dbReference>
<feature type="domain" description="KOW" evidence="7">
    <location>
        <begin position="2"/>
        <end position="29"/>
    </location>
</feature>
<dbReference type="SUPFAM" id="SSF50104">
    <property type="entry name" value="Translation proteins SH3-like domain"/>
    <property type="match status" value="1"/>
</dbReference>
<dbReference type="EMBL" id="LBOZ01000003">
    <property type="protein sequence ID" value="KKP47707.1"/>
    <property type="molecule type" value="Genomic_DNA"/>
</dbReference>
<dbReference type="GO" id="GO:0003735">
    <property type="term" value="F:structural constituent of ribosome"/>
    <property type="evidence" value="ECO:0007669"/>
    <property type="project" value="InterPro"/>
</dbReference>
<proteinExistence type="inferred from homology"/>
<evidence type="ECO:0000256" key="5">
    <source>
        <dbReference type="HAMAP-Rule" id="MF_01326"/>
    </source>
</evidence>
<dbReference type="InterPro" id="IPR041988">
    <property type="entry name" value="Ribosomal_uL24_KOW"/>
</dbReference>
<evidence type="ECO:0000256" key="1">
    <source>
        <dbReference type="ARBA" id="ARBA00010618"/>
    </source>
</evidence>
<dbReference type="InterPro" id="IPR005824">
    <property type="entry name" value="KOW"/>
</dbReference>
<sequence>MKLRVGDNIKVVLGKDKGREGKVEKLYPKESSVLVSGVNLYKKHVKGNQGGVKAGIYDIPRALNVAKVALICPSCKKITRIKIKKEKNEINRFCKKCNKKI</sequence>
<dbReference type="InterPro" id="IPR014722">
    <property type="entry name" value="Rib_uL2_dom2"/>
</dbReference>
<dbReference type="InterPro" id="IPR008991">
    <property type="entry name" value="Translation_prot_SH3-like_sf"/>
</dbReference>
<evidence type="ECO:0000259" key="7">
    <source>
        <dbReference type="SMART" id="SM00739"/>
    </source>
</evidence>
<evidence type="ECO:0000256" key="6">
    <source>
        <dbReference type="RuleBase" id="RU003477"/>
    </source>
</evidence>
<dbReference type="InterPro" id="IPR003256">
    <property type="entry name" value="Ribosomal_uL24"/>
</dbReference>
<dbReference type="PROSITE" id="PS01108">
    <property type="entry name" value="RIBOSOMAL_L24"/>
    <property type="match status" value="1"/>
</dbReference>
<dbReference type="Proteomes" id="UP000033995">
    <property type="component" value="Unassembled WGS sequence"/>
</dbReference>
<dbReference type="CDD" id="cd06089">
    <property type="entry name" value="KOW_RPL26"/>
    <property type="match status" value="1"/>
</dbReference>
<comment type="caution">
    <text evidence="8">The sequence shown here is derived from an EMBL/GenBank/DDBJ whole genome shotgun (WGS) entry which is preliminary data.</text>
</comment>
<dbReference type="AlphaFoldDB" id="A0A0G0CWE3"/>
<evidence type="ECO:0000256" key="4">
    <source>
        <dbReference type="ARBA" id="ARBA00035206"/>
    </source>
</evidence>
<dbReference type="GO" id="GO:1990904">
    <property type="term" value="C:ribonucleoprotein complex"/>
    <property type="evidence" value="ECO:0007669"/>
    <property type="project" value="UniProtKB-KW"/>
</dbReference>
<dbReference type="GO" id="GO:0019843">
    <property type="term" value="F:rRNA binding"/>
    <property type="evidence" value="ECO:0007669"/>
    <property type="project" value="UniProtKB-UniRule"/>
</dbReference>
<evidence type="ECO:0000313" key="9">
    <source>
        <dbReference type="Proteomes" id="UP000033995"/>
    </source>
</evidence>
<keyword evidence="5" id="KW-0694">RNA-binding</keyword>
<evidence type="ECO:0000313" key="8">
    <source>
        <dbReference type="EMBL" id="KKP47707.1"/>
    </source>
</evidence>
<protein>
    <recommendedName>
        <fullName evidence="4 5">Large ribosomal subunit protein uL24</fullName>
    </recommendedName>
</protein>
<dbReference type="GO" id="GO:0006412">
    <property type="term" value="P:translation"/>
    <property type="evidence" value="ECO:0007669"/>
    <property type="project" value="UniProtKB-UniRule"/>
</dbReference>
<comment type="function">
    <text evidence="5">One of the proteins that surrounds the polypeptide exit tunnel on the outside of the subunit.</text>
</comment>
<dbReference type="InterPro" id="IPR057264">
    <property type="entry name" value="Ribosomal_uL24_C"/>
</dbReference>
<comment type="similarity">
    <text evidence="1 5 6">Belongs to the universal ribosomal protein uL24 family.</text>
</comment>
<dbReference type="Pfam" id="PF00467">
    <property type="entry name" value="KOW"/>
    <property type="match status" value="1"/>
</dbReference>